<sequence>MTREPSGNRGSIHRLSQQGEQDRRHASKREKSQKHRSEKRIQDLEDRGLLIPVEQRQCGNCFQFGHTVKDCHRPLRGGSLDACPKDRCNTNRHNLINCPYILTKRDAYKFVCHKRNNKAPVVSPVDPWKTTDMKKFIEKRKAPLSCHTEESRYGPEASGFIAEPAWAPLTSLSQNMDLLSTMSNDQLVSLLGTQFSRPIGYHRWSDEEMQENWGTSSGNQPQTEALSSESNANTGHNQRHNRANHLDDGNRIHLDDDDHLDDGSEYDDMGTEKKEERAYWMGRSRNLGIDINRLSKRSRDDEEEGNRDKKRPRLPSDRLTGSANVSKRGSMHTSRPRPRRLNAQLDRASESHTSSEPTVPMQSKRQEREVTGFTHRRNPFETACYADDDPRKNDPNYGDPALSREYDAFYGDRLPRWAPSKEDSNRFWNNRQ</sequence>
<dbReference type="EMBL" id="CAJVRM010000066">
    <property type="protein sequence ID" value="CAG8973184.1"/>
    <property type="molecule type" value="Genomic_DNA"/>
</dbReference>
<protein>
    <submittedName>
        <fullName evidence="2">Uncharacterized protein</fullName>
    </submittedName>
</protein>
<feature type="region of interest" description="Disordered" evidence="1">
    <location>
        <begin position="291"/>
        <end position="403"/>
    </location>
</feature>
<evidence type="ECO:0000256" key="1">
    <source>
        <dbReference type="SAM" id="MobiDB-lite"/>
    </source>
</evidence>
<keyword evidence="3" id="KW-1185">Reference proteome</keyword>
<feature type="compositionally biased region" description="Polar residues" evidence="1">
    <location>
        <begin position="319"/>
        <end position="333"/>
    </location>
</feature>
<feature type="compositionally biased region" description="Basic residues" evidence="1">
    <location>
        <begin position="25"/>
        <end position="38"/>
    </location>
</feature>
<organism evidence="2 3">
    <name type="scientific">Hymenoscyphus albidus</name>
    <dbReference type="NCBI Taxonomy" id="595503"/>
    <lineage>
        <taxon>Eukaryota</taxon>
        <taxon>Fungi</taxon>
        <taxon>Dikarya</taxon>
        <taxon>Ascomycota</taxon>
        <taxon>Pezizomycotina</taxon>
        <taxon>Leotiomycetes</taxon>
        <taxon>Helotiales</taxon>
        <taxon>Helotiaceae</taxon>
        <taxon>Hymenoscyphus</taxon>
    </lineage>
</organism>
<feature type="region of interest" description="Disordered" evidence="1">
    <location>
        <begin position="209"/>
        <end position="273"/>
    </location>
</feature>
<dbReference type="Proteomes" id="UP000701801">
    <property type="component" value="Unassembled WGS sequence"/>
</dbReference>
<gene>
    <name evidence="2" type="ORF">HYALB_00006352</name>
</gene>
<accession>A0A9N9Q2X2</accession>
<comment type="caution">
    <text evidence="2">The sequence shown here is derived from an EMBL/GenBank/DDBJ whole genome shotgun (WGS) entry which is preliminary data.</text>
</comment>
<feature type="compositionally biased region" description="Basic and acidic residues" evidence="1">
    <location>
        <begin position="244"/>
        <end position="256"/>
    </location>
</feature>
<feature type="compositionally biased region" description="Acidic residues" evidence="1">
    <location>
        <begin position="257"/>
        <end position="269"/>
    </location>
</feature>
<dbReference type="OrthoDB" id="10306915at2759"/>
<feature type="compositionally biased region" description="Polar residues" evidence="1">
    <location>
        <begin position="212"/>
        <end position="236"/>
    </location>
</feature>
<feature type="compositionally biased region" description="Polar residues" evidence="1">
    <location>
        <begin position="351"/>
        <end position="363"/>
    </location>
</feature>
<evidence type="ECO:0000313" key="2">
    <source>
        <dbReference type="EMBL" id="CAG8973184.1"/>
    </source>
</evidence>
<name>A0A9N9Q2X2_9HELO</name>
<evidence type="ECO:0000313" key="3">
    <source>
        <dbReference type="Proteomes" id="UP000701801"/>
    </source>
</evidence>
<proteinExistence type="predicted"/>
<reference evidence="2" key="1">
    <citation type="submission" date="2021-07" db="EMBL/GenBank/DDBJ databases">
        <authorList>
            <person name="Durling M."/>
        </authorList>
    </citation>
    <scope>NUCLEOTIDE SEQUENCE</scope>
</reference>
<feature type="region of interest" description="Disordered" evidence="1">
    <location>
        <begin position="1"/>
        <end position="43"/>
    </location>
</feature>
<dbReference type="AlphaFoldDB" id="A0A9N9Q2X2"/>